<evidence type="ECO:0000313" key="4">
    <source>
        <dbReference type="Proteomes" id="UP001276659"/>
    </source>
</evidence>
<proteinExistence type="predicted"/>
<feature type="compositionally biased region" description="Basic residues" evidence="1">
    <location>
        <begin position="29"/>
        <end position="40"/>
    </location>
</feature>
<feature type="compositionally biased region" description="Basic residues" evidence="1">
    <location>
        <begin position="208"/>
        <end position="219"/>
    </location>
</feature>
<gene>
    <name evidence="3" type="ORF">OEA41_008795</name>
</gene>
<feature type="compositionally biased region" description="Low complexity" evidence="1">
    <location>
        <begin position="532"/>
        <end position="544"/>
    </location>
</feature>
<name>A0AAD9Z326_9LECA</name>
<feature type="region of interest" description="Disordered" evidence="1">
    <location>
        <begin position="1"/>
        <end position="129"/>
    </location>
</feature>
<dbReference type="PANTHER" id="PTHR42470">
    <property type="entry name" value="VAST DOMAIN-CONTAINING PROTEIN"/>
    <property type="match status" value="1"/>
</dbReference>
<accession>A0AAD9Z326</accession>
<evidence type="ECO:0000259" key="2">
    <source>
        <dbReference type="Pfam" id="PF25545"/>
    </source>
</evidence>
<feature type="region of interest" description="Disordered" evidence="1">
    <location>
        <begin position="532"/>
        <end position="555"/>
    </location>
</feature>
<dbReference type="EMBL" id="JASNWA010000009">
    <property type="protein sequence ID" value="KAK3169412.1"/>
    <property type="molecule type" value="Genomic_DNA"/>
</dbReference>
<feature type="compositionally biased region" description="Polar residues" evidence="1">
    <location>
        <begin position="1"/>
        <end position="15"/>
    </location>
</feature>
<evidence type="ECO:0000313" key="3">
    <source>
        <dbReference type="EMBL" id="KAK3169412.1"/>
    </source>
</evidence>
<feature type="region of interest" description="Disordered" evidence="1">
    <location>
        <begin position="208"/>
        <end position="242"/>
    </location>
</feature>
<feature type="domain" description="DUF7924" evidence="2">
    <location>
        <begin position="291"/>
        <end position="516"/>
    </location>
</feature>
<sequence>MAHVQAKSNIKNNGRQPPVLKDQGNQPRGIRKQVAVRKSARLQAIENLRKQSRSKSHYIQEVQAPLSPPTSNSPEDRKATQRPQVLHKSSASSRKRKRGQEEQEAGRLSSRIREQLPLKRLRTKPSSCAAEKELHPEAVTDISENCLDPLQYWIQTGRWRKDYFEQDSQVREDFKRGKSPEKFEQRDRLREFYAMHGFPHLPHLFARKRSSSSLSRKKSQSTLKTPSDQLPREAKSAQYNNPEYEIRLEQKGSYMRKSTLGITDTSRGLCRTLLGKEQIVPQDTLFRDDLFDETCESVQGRNEAMVVRDISPLICPSAQVLRIFGAKHLSYLCESVNEGWNSAEEFEGTRPQPDYSVGFGRSAFTQEQLNKLKPFVGEPGSKLLTHFMATTRIYFPFFTCEVKCGAAALDVADRQNAQSMSVAVRALVGLFRHVKREKELDREVLAFSVSHDHRSVRIYGHYPVIEEDKTTFYRYPIRTFDFTEQEGKEKWTTYKFTKNVYDDHSVKLHKMICSAIDDLPADINFDLPQSTSFSQSTPQISQQSNAESILGEDDS</sequence>
<dbReference type="AlphaFoldDB" id="A0AAD9Z326"/>
<dbReference type="Pfam" id="PF25545">
    <property type="entry name" value="DUF7924"/>
    <property type="match status" value="1"/>
</dbReference>
<protein>
    <recommendedName>
        <fullName evidence="2">DUF7924 domain-containing protein</fullName>
    </recommendedName>
</protein>
<feature type="compositionally biased region" description="Basic and acidic residues" evidence="1">
    <location>
        <begin position="99"/>
        <end position="117"/>
    </location>
</feature>
<comment type="caution">
    <text evidence="3">The sequence shown here is derived from an EMBL/GenBank/DDBJ whole genome shotgun (WGS) entry which is preliminary data.</text>
</comment>
<organism evidence="3 4">
    <name type="scientific">Lepraria neglecta</name>
    <dbReference type="NCBI Taxonomy" id="209136"/>
    <lineage>
        <taxon>Eukaryota</taxon>
        <taxon>Fungi</taxon>
        <taxon>Dikarya</taxon>
        <taxon>Ascomycota</taxon>
        <taxon>Pezizomycotina</taxon>
        <taxon>Lecanoromycetes</taxon>
        <taxon>OSLEUM clade</taxon>
        <taxon>Lecanoromycetidae</taxon>
        <taxon>Lecanorales</taxon>
        <taxon>Lecanorineae</taxon>
        <taxon>Stereocaulaceae</taxon>
        <taxon>Lepraria</taxon>
    </lineage>
</organism>
<dbReference type="InterPro" id="IPR057684">
    <property type="entry name" value="DUF7924"/>
</dbReference>
<dbReference type="PANTHER" id="PTHR42470:SF2">
    <property type="match status" value="1"/>
</dbReference>
<evidence type="ECO:0000256" key="1">
    <source>
        <dbReference type="SAM" id="MobiDB-lite"/>
    </source>
</evidence>
<dbReference type="Proteomes" id="UP001276659">
    <property type="component" value="Unassembled WGS sequence"/>
</dbReference>
<reference evidence="3" key="1">
    <citation type="submission" date="2022-11" db="EMBL/GenBank/DDBJ databases">
        <title>Chromosomal genome sequence assembly and mating type (MAT) locus characterization of the leprose asexual lichenized fungus Lepraria neglecta (Nyl.) Erichsen.</title>
        <authorList>
            <person name="Allen J.L."/>
            <person name="Pfeffer B."/>
        </authorList>
    </citation>
    <scope>NUCLEOTIDE SEQUENCE</scope>
    <source>
        <strain evidence="3">Allen 5258</strain>
    </source>
</reference>
<keyword evidence="4" id="KW-1185">Reference proteome</keyword>